<dbReference type="AlphaFoldDB" id="A0A1H8XLD3"/>
<evidence type="ECO:0000313" key="3">
    <source>
        <dbReference type="Proteomes" id="UP000198847"/>
    </source>
</evidence>
<dbReference type="Proteomes" id="UP000198847">
    <property type="component" value="Unassembled WGS sequence"/>
</dbReference>
<evidence type="ECO:0000256" key="1">
    <source>
        <dbReference type="PROSITE-ProRule" id="PRU00182"/>
    </source>
</evidence>
<organism evidence="2 3">
    <name type="scientific">Propionispora vibrioides</name>
    <dbReference type="NCBI Taxonomy" id="112903"/>
    <lineage>
        <taxon>Bacteria</taxon>
        <taxon>Bacillati</taxon>
        <taxon>Bacillota</taxon>
        <taxon>Negativicutes</taxon>
        <taxon>Selenomonadales</taxon>
        <taxon>Sporomusaceae</taxon>
        <taxon>Propionispora</taxon>
    </lineage>
</organism>
<accession>A0A1H8XLD3</accession>
<dbReference type="PROSITE" id="PS50889">
    <property type="entry name" value="S4"/>
    <property type="match status" value="1"/>
</dbReference>
<reference evidence="2 3" key="1">
    <citation type="submission" date="2016-10" db="EMBL/GenBank/DDBJ databases">
        <authorList>
            <person name="de Groot N.N."/>
        </authorList>
    </citation>
    <scope>NUCLEOTIDE SEQUENCE [LARGE SCALE GENOMIC DNA]</scope>
    <source>
        <strain evidence="2 3">DSM 13305</strain>
    </source>
</reference>
<keyword evidence="3" id="KW-1185">Reference proteome</keyword>
<dbReference type="Gene3D" id="3.10.290.10">
    <property type="entry name" value="RNA-binding S4 domain"/>
    <property type="match status" value="1"/>
</dbReference>
<sequence>MEEVFIDTQLIQLDQLLKWIGVVESGGQVKLLLSDGLIELNGQVVSERRKKIYPGDTVTVKGIGTWKVAVE</sequence>
<protein>
    <submittedName>
        <fullName evidence="2">Ribosome-associated protein</fullName>
    </submittedName>
</protein>
<dbReference type="GO" id="GO:0003723">
    <property type="term" value="F:RNA binding"/>
    <property type="evidence" value="ECO:0007669"/>
    <property type="project" value="UniProtKB-KW"/>
</dbReference>
<dbReference type="STRING" id="112903.SAMN04490178_12563"/>
<gene>
    <name evidence="2" type="ORF">SAMN04490178_12563</name>
</gene>
<dbReference type="CDD" id="cd00165">
    <property type="entry name" value="S4"/>
    <property type="match status" value="1"/>
</dbReference>
<evidence type="ECO:0000313" key="2">
    <source>
        <dbReference type="EMBL" id="SEP40577.1"/>
    </source>
</evidence>
<dbReference type="RefSeq" id="WP_091750333.1">
    <property type="nucleotide sequence ID" value="NZ_FODY01000025.1"/>
</dbReference>
<name>A0A1H8XLD3_9FIRM</name>
<dbReference type="SUPFAM" id="SSF55174">
    <property type="entry name" value="Alpha-L RNA-binding motif"/>
    <property type="match status" value="1"/>
</dbReference>
<dbReference type="EMBL" id="FODY01000025">
    <property type="protein sequence ID" value="SEP40577.1"/>
    <property type="molecule type" value="Genomic_DNA"/>
</dbReference>
<dbReference type="OrthoDB" id="9811532at2"/>
<proteinExistence type="predicted"/>
<dbReference type="InterPro" id="IPR036986">
    <property type="entry name" value="S4_RNA-bd_sf"/>
</dbReference>
<keyword evidence="1" id="KW-0694">RNA-binding</keyword>
<dbReference type="Pfam" id="PF13275">
    <property type="entry name" value="S4_2"/>
    <property type="match status" value="1"/>
</dbReference>